<protein>
    <submittedName>
        <fullName evidence="3">Uncharacterized protein</fullName>
    </submittedName>
</protein>
<dbReference type="Proteomes" id="UP000193498">
    <property type="component" value="Unassembled WGS sequence"/>
</dbReference>
<comment type="caution">
    <text evidence="3">The sequence shown here is derived from an EMBL/GenBank/DDBJ whole genome shotgun (WGS) entry which is preliminary data.</text>
</comment>
<dbReference type="AlphaFoldDB" id="A0A1Y1VT91"/>
<evidence type="ECO:0000256" key="1">
    <source>
        <dbReference type="SAM" id="MobiDB-lite"/>
    </source>
</evidence>
<sequence>MRLIPLLSLFYVLTVSAVPTYEHYGASVGEGENPSNGSVGSYPKSTTWIAKRSTSGNNYNGSRHSFKSAQPEAEEHNDDDNGEGEEEEEWEGDDEEGGEADSEEEEEGKKE</sequence>
<evidence type="ECO:0000313" key="3">
    <source>
        <dbReference type="EMBL" id="ORX64403.1"/>
    </source>
</evidence>
<feature type="chain" id="PRO_5012960081" evidence="2">
    <location>
        <begin position="18"/>
        <end position="111"/>
    </location>
</feature>
<keyword evidence="2" id="KW-0732">Signal</keyword>
<proteinExistence type="predicted"/>
<reference evidence="3 4" key="1">
    <citation type="submission" date="2016-07" db="EMBL/GenBank/DDBJ databases">
        <title>Pervasive Adenine N6-methylation of Active Genes in Fungi.</title>
        <authorList>
            <consortium name="DOE Joint Genome Institute"/>
            <person name="Mondo S.J."/>
            <person name="Dannebaum R.O."/>
            <person name="Kuo R.C."/>
            <person name="Labutti K."/>
            <person name="Haridas S."/>
            <person name="Kuo A."/>
            <person name="Salamov A."/>
            <person name="Ahrendt S.R."/>
            <person name="Lipzen A."/>
            <person name="Sullivan W."/>
            <person name="Andreopoulos W.B."/>
            <person name="Clum A."/>
            <person name="Lindquist E."/>
            <person name="Daum C."/>
            <person name="Ramamoorthy G.K."/>
            <person name="Gryganskyi A."/>
            <person name="Culley D."/>
            <person name="Magnuson J.K."/>
            <person name="James T.Y."/>
            <person name="O'Malley M.A."/>
            <person name="Stajich J.E."/>
            <person name="Spatafora J.W."/>
            <person name="Visel A."/>
            <person name="Grigoriev I.V."/>
        </authorList>
    </citation>
    <scope>NUCLEOTIDE SEQUENCE [LARGE SCALE GENOMIC DNA]</scope>
    <source>
        <strain evidence="3 4">CBS 931.73</strain>
    </source>
</reference>
<feature type="compositionally biased region" description="Polar residues" evidence="1">
    <location>
        <begin position="51"/>
        <end position="63"/>
    </location>
</feature>
<feature type="signal peptide" evidence="2">
    <location>
        <begin position="1"/>
        <end position="17"/>
    </location>
</feature>
<dbReference type="EMBL" id="MCFE01001208">
    <property type="protein sequence ID" value="ORX64403.1"/>
    <property type="molecule type" value="Genomic_DNA"/>
</dbReference>
<organism evidence="3 4">
    <name type="scientific">Basidiobolus meristosporus CBS 931.73</name>
    <dbReference type="NCBI Taxonomy" id="1314790"/>
    <lineage>
        <taxon>Eukaryota</taxon>
        <taxon>Fungi</taxon>
        <taxon>Fungi incertae sedis</taxon>
        <taxon>Zoopagomycota</taxon>
        <taxon>Entomophthoromycotina</taxon>
        <taxon>Basidiobolomycetes</taxon>
        <taxon>Basidiobolales</taxon>
        <taxon>Basidiobolaceae</taxon>
        <taxon>Basidiobolus</taxon>
    </lineage>
</organism>
<feature type="region of interest" description="Disordered" evidence="1">
    <location>
        <begin position="51"/>
        <end position="111"/>
    </location>
</feature>
<gene>
    <name evidence="3" type="ORF">K493DRAFT_309580</name>
</gene>
<dbReference type="InParanoid" id="A0A1Y1VT91"/>
<feature type="region of interest" description="Disordered" evidence="1">
    <location>
        <begin position="25"/>
        <end position="44"/>
    </location>
</feature>
<name>A0A1Y1VT91_9FUNG</name>
<evidence type="ECO:0000256" key="2">
    <source>
        <dbReference type="SAM" id="SignalP"/>
    </source>
</evidence>
<feature type="compositionally biased region" description="Polar residues" evidence="1">
    <location>
        <begin position="33"/>
        <end position="44"/>
    </location>
</feature>
<evidence type="ECO:0000313" key="4">
    <source>
        <dbReference type="Proteomes" id="UP000193498"/>
    </source>
</evidence>
<keyword evidence="4" id="KW-1185">Reference proteome</keyword>
<accession>A0A1Y1VT91</accession>
<feature type="compositionally biased region" description="Acidic residues" evidence="1">
    <location>
        <begin position="75"/>
        <end position="111"/>
    </location>
</feature>